<evidence type="ECO:0000313" key="2">
    <source>
        <dbReference type="Proteomes" id="UP000245391"/>
    </source>
</evidence>
<dbReference type="OrthoDB" id="677054at2"/>
<protein>
    <submittedName>
        <fullName evidence="1">Uncharacterized protein</fullName>
    </submittedName>
</protein>
<accession>A0A317EZG7</accession>
<dbReference type="AlphaFoldDB" id="A0A317EZG7"/>
<dbReference type="PROSITE" id="PS51257">
    <property type="entry name" value="PROKAR_LIPOPROTEIN"/>
    <property type="match status" value="1"/>
</dbReference>
<gene>
    <name evidence="1" type="ORF">DF947_10830</name>
</gene>
<sequence length="153" mass="18010">MVKFTFKLCSVVLLFIAGCSSEKQISFKGYKGRETEYECKCSLPKGYTKRSYAQYHYQVHEYWYKDSSVIRYTDALEGIESQERFDKFGSGVRLDMIGYDSLLLEGVSDNGKFWKERKYYQVKVGYYRVPAAKKDLFDRILNEMKCSSSKFKE</sequence>
<proteinExistence type="predicted"/>
<name>A0A317EZG7_9SPHI</name>
<comment type="caution">
    <text evidence="1">The sequence shown here is derived from an EMBL/GenBank/DDBJ whole genome shotgun (WGS) entry which is preliminary data.</text>
</comment>
<dbReference type="Proteomes" id="UP000245391">
    <property type="component" value="Unassembled WGS sequence"/>
</dbReference>
<evidence type="ECO:0000313" key="1">
    <source>
        <dbReference type="EMBL" id="PWS32254.1"/>
    </source>
</evidence>
<dbReference type="RefSeq" id="WP_109929701.1">
    <property type="nucleotide sequence ID" value="NZ_QGNY01000003.1"/>
</dbReference>
<reference evidence="2" key="1">
    <citation type="submission" date="2018-05" db="EMBL/GenBank/DDBJ databases">
        <title>Pedobacter paludis sp. nov., isolated from wetland soil.</title>
        <authorList>
            <person name="Zhang Y."/>
        </authorList>
    </citation>
    <scope>NUCLEOTIDE SEQUENCE [LARGE SCALE GENOMIC DNA]</scope>
    <source>
        <strain evidence="2">R-8</strain>
    </source>
</reference>
<organism evidence="1 2">
    <name type="scientific">Pedobacter paludis</name>
    <dbReference type="NCBI Taxonomy" id="2203212"/>
    <lineage>
        <taxon>Bacteria</taxon>
        <taxon>Pseudomonadati</taxon>
        <taxon>Bacteroidota</taxon>
        <taxon>Sphingobacteriia</taxon>
        <taxon>Sphingobacteriales</taxon>
        <taxon>Sphingobacteriaceae</taxon>
        <taxon>Pedobacter</taxon>
    </lineage>
</organism>
<keyword evidence="2" id="KW-1185">Reference proteome</keyword>
<dbReference type="EMBL" id="QGNY01000003">
    <property type="protein sequence ID" value="PWS32254.1"/>
    <property type="molecule type" value="Genomic_DNA"/>
</dbReference>